<dbReference type="CDD" id="cd00064">
    <property type="entry name" value="FU"/>
    <property type="match status" value="4"/>
</dbReference>
<feature type="compositionally biased region" description="Basic and acidic residues" evidence="17">
    <location>
        <begin position="1346"/>
        <end position="1371"/>
    </location>
</feature>
<dbReference type="Gene3D" id="2.10.220.10">
    <property type="entry name" value="Hormone Receptor, Insulin-like Growth Factor Receptor 1, Chain A, domain 2"/>
    <property type="match status" value="3"/>
</dbReference>
<dbReference type="InterPro" id="IPR017441">
    <property type="entry name" value="Protein_kinase_ATP_BS"/>
</dbReference>
<dbReference type="SUPFAM" id="SSF52058">
    <property type="entry name" value="L domain-like"/>
    <property type="match status" value="2"/>
</dbReference>
<evidence type="ECO:0000256" key="6">
    <source>
        <dbReference type="ARBA" id="ARBA00022741"/>
    </source>
</evidence>
<evidence type="ECO:0000256" key="8">
    <source>
        <dbReference type="ARBA" id="ARBA00022840"/>
    </source>
</evidence>
<keyword evidence="13" id="KW-0325">Glycoprotein</keyword>
<dbReference type="GeneID" id="106474302"/>
<dbReference type="SMART" id="SM00219">
    <property type="entry name" value="TyrKc"/>
    <property type="match status" value="1"/>
</dbReference>
<evidence type="ECO:0000256" key="7">
    <source>
        <dbReference type="ARBA" id="ARBA00022777"/>
    </source>
</evidence>
<dbReference type="InterPro" id="IPR050122">
    <property type="entry name" value="RTK"/>
</dbReference>
<feature type="domain" description="Protein kinase" evidence="19">
    <location>
        <begin position="832"/>
        <end position="1089"/>
    </location>
</feature>
<dbReference type="InterPro" id="IPR000494">
    <property type="entry name" value="Rcpt_L-dom"/>
</dbReference>
<feature type="region of interest" description="Disordered" evidence="17">
    <location>
        <begin position="1144"/>
        <end position="1187"/>
    </location>
</feature>
<dbReference type="InterPro" id="IPR008266">
    <property type="entry name" value="Tyr_kinase_AS"/>
</dbReference>
<evidence type="ECO:0000256" key="11">
    <source>
        <dbReference type="ARBA" id="ARBA00023137"/>
    </source>
</evidence>
<dbReference type="Proteomes" id="UP000694941">
    <property type="component" value="Unplaced"/>
</dbReference>
<dbReference type="Pfam" id="PF07714">
    <property type="entry name" value="PK_Tyr_Ser-Thr"/>
    <property type="match status" value="1"/>
</dbReference>
<dbReference type="SUPFAM" id="SSF56112">
    <property type="entry name" value="Protein kinase-like (PK-like)"/>
    <property type="match status" value="1"/>
</dbReference>
<keyword evidence="4 15" id="KW-0808">Transferase</keyword>
<dbReference type="Gene3D" id="3.30.200.20">
    <property type="entry name" value="Phosphorylase Kinase, domain 1"/>
    <property type="match status" value="1"/>
</dbReference>
<reference evidence="21" key="1">
    <citation type="submission" date="2025-08" db="UniProtKB">
        <authorList>
            <consortium name="RefSeq"/>
        </authorList>
    </citation>
    <scope>IDENTIFICATION</scope>
    <source>
        <tissue evidence="21">Muscle</tissue>
    </source>
</reference>
<dbReference type="PROSITE" id="PS00107">
    <property type="entry name" value="PROTEIN_KINASE_ATP"/>
    <property type="match status" value="1"/>
</dbReference>
<dbReference type="InterPro" id="IPR032778">
    <property type="entry name" value="GF_recep_IV"/>
</dbReference>
<evidence type="ECO:0000256" key="16">
    <source>
        <dbReference type="PROSITE-ProRule" id="PRU10141"/>
    </source>
</evidence>
<gene>
    <name evidence="21" type="primary">LOC106474302</name>
</gene>
<evidence type="ECO:0000256" key="13">
    <source>
        <dbReference type="ARBA" id="ARBA00023180"/>
    </source>
</evidence>
<keyword evidence="20" id="KW-1185">Reference proteome</keyword>
<dbReference type="SUPFAM" id="SSF57184">
    <property type="entry name" value="Growth factor receptor domain"/>
    <property type="match status" value="3"/>
</dbReference>
<evidence type="ECO:0000256" key="17">
    <source>
        <dbReference type="SAM" id="MobiDB-lite"/>
    </source>
</evidence>
<dbReference type="InterPro" id="IPR036941">
    <property type="entry name" value="Rcpt_L-dom_sf"/>
</dbReference>
<keyword evidence="6 15" id="KW-0547">Nucleotide-binding</keyword>
<dbReference type="InterPro" id="IPR001245">
    <property type="entry name" value="Ser-Thr/Tyr_kinase_cat_dom"/>
</dbReference>
<evidence type="ECO:0000256" key="14">
    <source>
        <dbReference type="ARBA" id="ARBA00051243"/>
    </source>
</evidence>
<dbReference type="PROSITE" id="PS50011">
    <property type="entry name" value="PROTEIN_KINASE_DOM"/>
    <property type="match status" value="1"/>
</dbReference>
<dbReference type="Pfam" id="PF01030">
    <property type="entry name" value="Recep_L_domain"/>
    <property type="match status" value="2"/>
</dbReference>
<evidence type="ECO:0000256" key="12">
    <source>
        <dbReference type="ARBA" id="ARBA00023170"/>
    </source>
</evidence>
<evidence type="ECO:0000313" key="20">
    <source>
        <dbReference type="Proteomes" id="UP000694941"/>
    </source>
</evidence>
<protein>
    <recommendedName>
        <fullName evidence="2 15">Receptor protein-tyrosine kinase</fullName>
        <ecNumber evidence="2 15">2.7.10.1</ecNumber>
    </recommendedName>
</protein>
<dbReference type="PANTHER" id="PTHR24416:SF566">
    <property type="entry name" value="EPIDERMAL GROWTH FACTOR RECEPTOR"/>
    <property type="match status" value="1"/>
</dbReference>
<dbReference type="Gene3D" id="1.10.510.10">
    <property type="entry name" value="Transferase(Phosphotransferase) domain 1"/>
    <property type="match status" value="1"/>
</dbReference>
<keyword evidence="9" id="KW-1133">Transmembrane helix</keyword>
<feature type="region of interest" description="Disordered" evidence="17">
    <location>
        <begin position="1329"/>
        <end position="1371"/>
    </location>
</feature>
<keyword evidence="10 15" id="KW-0472">Membrane</keyword>
<evidence type="ECO:0000256" key="4">
    <source>
        <dbReference type="ARBA" id="ARBA00022679"/>
    </source>
</evidence>
<evidence type="ECO:0000256" key="5">
    <source>
        <dbReference type="ARBA" id="ARBA00022692"/>
    </source>
</evidence>
<dbReference type="InterPro" id="IPR000719">
    <property type="entry name" value="Prot_kinase_dom"/>
</dbReference>
<comment type="similarity">
    <text evidence="15">Belongs to the protein kinase superfamily. Tyr protein kinase family. EGF receptor subfamily.</text>
</comment>
<evidence type="ECO:0000256" key="2">
    <source>
        <dbReference type="ARBA" id="ARBA00011902"/>
    </source>
</evidence>
<keyword evidence="8 15" id="KW-0067">ATP-binding</keyword>
<dbReference type="InterPro" id="IPR020635">
    <property type="entry name" value="Tyr_kinase_cat_dom"/>
</dbReference>
<dbReference type="PROSITE" id="PS00109">
    <property type="entry name" value="PROTEIN_KINASE_TYR"/>
    <property type="match status" value="1"/>
</dbReference>
<proteinExistence type="inferred from homology"/>
<sequence>MRFPEGETCLCCIVVTVLFCISMATSLDNVVVKKRKICIGTEALMSVPSNREHHYQNLRDRYTNCTYVDGNLELTWLEDENIDLSFLRDIREVTGYVLISHVKVKRVVLPSLMIIRGRNLFNLQVNKTEKKLALMVTLNKMETLEMPSLRDILNGSVGFYKNYNLCHIRSIRWDEILTGLNAVSYYVYDFPQPERECPPCDKSCEDGCWAEGPQNCQKFSKINCSPQCHQGRCFGPNPRECCHLFCAGGCVGPKQSDCLACRNFNDNGVCKQECPPMMLYNPITYSWEVNPSGKYAYGATCVKNCPEHLLRDSGACVRSCPATKKAVDGECVPCDGPCPKNCKGDANLVHSGNIDSFRGCTVIEGSITILENTFTGFQDMYPNNTFGRLYPEMHPRKLEVFSTVKEVTGYISIQASRADFKNLSFFRNLEIIGGRQVTEYFAALYIVKTSLESLNLQSLKKVRSGRITILENKDLCFAQQIKWNKLTGPHIPDRLSSLLQSNADEQTCREKGLVCDSQCSDDGCWGVGTNQCLSCKAYKLGDECVENCTIMKGIYDAGMKTCKYCHKQCDGECFGPSAANCSKCRNVRDGPFCSEMCPDSKYNDHKGNCKDCHENCVDGCTGPRNTIGPDGCISCEKAIVSAYDPNVVEQCLKADEMCPVGFYVEYIGPQEEGPLKSLTGKSVCRKCHQQCKNCTGYGVHVSVCECIHYSSGEQCESQCPRDHYPDDINHRCGKCADECRGCYGPTVSHCHACRNYRVYLAENQTMVSHFFYEDSLYIDSFLQYTLNVPIFISFYLILLLKRMSGFEDNEPLKPSNIKPNLAKLRIVKEAEIRKGGILGYGAFGTVYKGVWVPEGENVKIPVAIKVLREGTGPSTNKEFLEEAYIMASVDHPNLLKLLAVCMTSQLMLVTQLMPLGCLLDYVRNNKDKIGSKPLLNWCTQIARAMAYLEEKRMVHRDLALRNVLLQTPGCVKITDFGLAKLLDINEEEYKAAGGKMPIKWLALECIQHRIFTHKSDVWAFGVTLWELLTYGGRPYENIPAREVPDLLEKGERLPQPTICTIDVYMIMIKCWMLDAESRPSFKELSDEFAKMARDPGRYLFVSGDKLMRLPSYTPQDEKELIRTLSMPIEGPEVIMDAEEYLQPKLQQNNSDTPPPLTPVKKFMEDRGYDSDPVPNPNNQSSQTRNNRPDCKYAHLEAAITNSPNNRVRENSVNSGRYCSDPLTIYGKDDEGDDDDAFIHNSATLPKGIKQDLRLELPVDEDDYLMPSPRPYGHTGAYMDLIGDTKITDAGAMRPQDYSRYVPDFVPVNGQPNGLDNLEYHLMNRDHDYVNTQPRKNTSSEEDSDDHEFFNDYDRLRRELQPLNTRRSETTV</sequence>
<accession>A0ABM1TR27</accession>
<dbReference type="SMART" id="SM00261">
    <property type="entry name" value="FU"/>
    <property type="match status" value="7"/>
</dbReference>
<feature type="chain" id="PRO_5045821451" description="Receptor protein-tyrosine kinase" evidence="18">
    <location>
        <begin position="27"/>
        <end position="1371"/>
    </location>
</feature>
<dbReference type="InterPro" id="IPR009030">
    <property type="entry name" value="Growth_fac_rcpt_cys_sf"/>
</dbReference>
<keyword evidence="7 15" id="KW-0418">Kinase</keyword>
<dbReference type="InterPro" id="IPR011009">
    <property type="entry name" value="Kinase-like_dom_sf"/>
</dbReference>
<evidence type="ECO:0000256" key="18">
    <source>
        <dbReference type="SAM" id="SignalP"/>
    </source>
</evidence>
<keyword evidence="12 15" id="KW-0675">Receptor</keyword>
<evidence type="ECO:0000313" key="21">
    <source>
        <dbReference type="RefSeq" id="XP_022258333.1"/>
    </source>
</evidence>
<comment type="catalytic activity">
    <reaction evidence="14">
        <text>L-tyrosyl-[protein] + ATP = O-phospho-L-tyrosyl-[protein] + ADP + H(+)</text>
        <dbReference type="Rhea" id="RHEA:10596"/>
        <dbReference type="Rhea" id="RHEA-COMP:10136"/>
        <dbReference type="Rhea" id="RHEA-COMP:20101"/>
        <dbReference type="ChEBI" id="CHEBI:15378"/>
        <dbReference type="ChEBI" id="CHEBI:30616"/>
        <dbReference type="ChEBI" id="CHEBI:46858"/>
        <dbReference type="ChEBI" id="CHEBI:61978"/>
        <dbReference type="ChEBI" id="CHEBI:456216"/>
        <dbReference type="EC" id="2.7.10.1"/>
    </reaction>
</comment>
<dbReference type="RefSeq" id="XP_022258333.1">
    <property type="nucleotide sequence ID" value="XM_022402625.1"/>
</dbReference>
<evidence type="ECO:0000256" key="1">
    <source>
        <dbReference type="ARBA" id="ARBA00004479"/>
    </source>
</evidence>
<dbReference type="PIRSF" id="PIRSF000619">
    <property type="entry name" value="TyrPK_EGF-R"/>
    <property type="match status" value="1"/>
</dbReference>
<feature type="binding site" evidence="16">
    <location>
        <position position="865"/>
    </location>
    <ligand>
        <name>ATP</name>
        <dbReference type="ChEBI" id="CHEBI:30616"/>
    </ligand>
</feature>
<feature type="compositionally biased region" description="Polar residues" evidence="17">
    <location>
        <begin position="1176"/>
        <end position="1185"/>
    </location>
</feature>
<keyword evidence="3" id="KW-0597">Phosphoprotein</keyword>
<evidence type="ECO:0000256" key="9">
    <source>
        <dbReference type="ARBA" id="ARBA00022989"/>
    </source>
</evidence>
<dbReference type="CDD" id="cd05057">
    <property type="entry name" value="PTKc_EGFR_like"/>
    <property type="match status" value="1"/>
</dbReference>
<feature type="signal peptide" evidence="18">
    <location>
        <begin position="1"/>
        <end position="26"/>
    </location>
</feature>
<evidence type="ECO:0000259" key="19">
    <source>
        <dbReference type="PROSITE" id="PS50011"/>
    </source>
</evidence>
<evidence type="ECO:0000256" key="10">
    <source>
        <dbReference type="ARBA" id="ARBA00023136"/>
    </source>
</evidence>
<dbReference type="PRINTS" id="PR00109">
    <property type="entry name" value="TYRKINASE"/>
</dbReference>
<keyword evidence="18" id="KW-0732">Signal</keyword>
<evidence type="ECO:0000256" key="3">
    <source>
        <dbReference type="ARBA" id="ARBA00022553"/>
    </source>
</evidence>
<dbReference type="EC" id="2.7.10.1" evidence="2 15"/>
<dbReference type="PANTHER" id="PTHR24416">
    <property type="entry name" value="TYROSINE-PROTEIN KINASE RECEPTOR"/>
    <property type="match status" value="1"/>
</dbReference>
<dbReference type="InterPro" id="IPR016245">
    <property type="entry name" value="Tyr_kinase_EGF/ERB/XmrK_rcpt"/>
</dbReference>
<comment type="subcellular location">
    <subcellularLocation>
        <location evidence="1">Membrane</location>
        <topology evidence="1">Single-pass type I membrane protein</topology>
    </subcellularLocation>
</comment>
<dbReference type="Pfam" id="PF14843">
    <property type="entry name" value="GF_recep_IV"/>
    <property type="match status" value="1"/>
</dbReference>
<dbReference type="Pfam" id="PF00757">
    <property type="entry name" value="Furin-like"/>
    <property type="match status" value="1"/>
</dbReference>
<dbReference type="InterPro" id="IPR006212">
    <property type="entry name" value="Furin_repeat"/>
</dbReference>
<keyword evidence="5" id="KW-0812">Transmembrane</keyword>
<keyword evidence="11 15" id="KW-0829">Tyrosine-protein kinase</keyword>
<evidence type="ECO:0000256" key="15">
    <source>
        <dbReference type="PIRNR" id="PIRNR000619"/>
    </source>
</evidence>
<name>A0ABM1TR27_LIMPO</name>
<dbReference type="InterPro" id="IPR006211">
    <property type="entry name" value="Furin-like_Cys-rich_dom"/>
</dbReference>
<dbReference type="Gene3D" id="3.80.20.20">
    <property type="entry name" value="Receptor L-domain"/>
    <property type="match status" value="2"/>
</dbReference>
<organism evidence="20 21">
    <name type="scientific">Limulus polyphemus</name>
    <name type="common">Atlantic horseshoe crab</name>
    <dbReference type="NCBI Taxonomy" id="6850"/>
    <lineage>
        <taxon>Eukaryota</taxon>
        <taxon>Metazoa</taxon>
        <taxon>Ecdysozoa</taxon>
        <taxon>Arthropoda</taxon>
        <taxon>Chelicerata</taxon>
        <taxon>Merostomata</taxon>
        <taxon>Xiphosura</taxon>
        <taxon>Limulidae</taxon>
        <taxon>Limulus</taxon>
    </lineage>
</organism>